<dbReference type="InterPro" id="IPR029066">
    <property type="entry name" value="PLP-binding_barrel"/>
</dbReference>
<dbReference type="Gene3D" id="3.20.20.10">
    <property type="entry name" value="Alanine racemase"/>
    <property type="match status" value="1"/>
</dbReference>
<dbReference type="GO" id="GO:0008721">
    <property type="term" value="F:D-serine ammonia-lyase activity"/>
    <property type="evidence" value="ECO:0007669"/>
    <property type="project" value="TreeGrafter"/>
</dbReference>
<dbReference type="CDD" id="cd06820">
    <property type="entry name" value="PLPDE_III_LS_D-TA_like"/>
    <property type="match status" value="1"/>
</dbReference>
<dbReference type="PANTHER" id="PTHR28004">
    <property type="entry name" value="ZGC:162816-RELATED"/>
    <property type="match status" value="1"/>
</dbReference>
<keyword evidence="5" id="KW-1185">Reference proteome</keyword>
<reference evidence="4 5" key="1">
    <citation type="journal article" date="2021" name="Microorganisms">
        <title>Acidisoma silvae sp. nov. and Acidisomacellulosilytica sp. nov., Two Acidophilic Bacteria Isolated from Decaying Wood, Hydrolyzing Cellulose and Producing Poly-3-hydroxybutyrate.</title>
        <authorList>
            <person name="Mieszkin S."/>
            <person name="Pouder E."/>
            <person name="Uroz S."/>
            <person name="Simon-Colin C."/>
            <person name="Alain K."/>
        </authorList>
    </citation>
    <scope>NUCLEOTIDE SEQUENCE [LARGE SCALE GENOMIC DNA]</scope>
    <source>
        <strain evidence="4 5">HW T5.17</strain>
    </source>
</reference>
<evidence type="ECO:0000256" key="2">
    <source>
        <dbReference type="ARBA" id="ARBA00023239"/>
    </source>
</evidence>
<keyword evidence="2" id="KW-0456">Lyase</keyword>
<dbReference type="InterPro" id="IPR042208">
    <property type="entry name" value="D-ser_dehydrat-like_sf"/>
</dbReference>
<dbReference type="Gene3D" id="2.40.37.20">
    <property type="entry name" value="D-serine dehydratase-like domain"/>
    <property type="match status" value="1"/>
</dbReference>
<comment type="caution">
    <text evidence="4">The sequence shown here is derived from an EMBL/GenBank/DDBJ whole genome shotgun (WGS) entry which is preliminary data.</text>
</comment>
<dbReference type="EMBL" id="JAESVA010000003">
    <property type="protein sequence ID" value="MCB8881014.1"/>
    <property type="molecule type" value="Genomic_DNA"/>
</dbReference>
<evidence type="ECO:0000313" key="5">
    <source>
        <dbReference type="Proteomes" id="UP000721844"/>
    </source>
</evidence>
<proteinExistence type="inferred from homology"/>
<dbReference type="SMART" id="SM01119">
    <property type="entry name" value="D-ser_dehydrat"/>
    <property type="match status" value="1"/>
</dbReference>
<gene>
    <name evidence="4" type="ORF">ACELLULO517_12280</name>
</gene>
<dbReference type="InterPro" id="IPR001608">
    <property type="entry name" value="Ala_racemase_N"/>
</dbReference>
<evidence type="ECO:0000259" key="3">
    <source>
        <dbReference type="SMART" id="SM01119"/>
    </source>
</evidence>
<protein>
    <submittedName>
        <fullName evidence="4">D-TA family PLP-dependent enzyme</fullName>
    </submittedName>
</protein>
<dbReference type="SUPFAM" id="SSF51419">
    <property type="entry name" value="PLP-binding barrel"/>
    <property type="match status" value="1"/>
</dbReference>
<name>A0A963Z1J6_9PROT</name>
<evidence type="ECO:0000256" key="1">
    <source>
        <dbReference type="ARBA" id="ARBA00005323"/>
    </source>
</evidence>
<dbReference type="Proteomes" id="UP000721844">
    <property type="component" value="Unassembled WGS sequence"/>
</dbReference>
<feature type="domain" description="D-serine dehydratase-like" evidence="3">
    <location>
        <begin position="237"/>
        <end position="332"/>
    </location>
</feature>
<dbReference type="GO" id="GO:0036088">
    <property type="term" value="P:D-serine catabolic process"/>
    <property type="evidence" value="ECO:0007669"/>
    <property type="project" value="TreeGrafter"/>
</dbReference>
<organism evidence="4 5">
    <name type="scientific">Acidisoma cellulosilyticum</name>
    <dbReference type="NCBI Taxonomy" id="2802395"/>
    <lineage>
        <taxon>Bacteria</taxon>
        <taxon>Pseudomonadati</taxon>
        <taxon>Pseudomonadota</taxon>
        <taxon>Alphaproteobacteria</taxon>
        <taxon>Acetobacterales</taxon>
        <taxon>Acidocellaceae</taxon>
        <taxon>Acidisoma</taxon>
    </lineage>
</organism>
<dbReference type="AlphaFoldDB" id="A0A963Z1J6"/>
<dbReference type="RefSeq" id="WP_227307654.1">
    <property type="nucleotide sequence ID" value="NZ_JAESVA010000003.1"/>
</dbReference>
<dbReference type="InterPro" id="IPR026956">
    <property type="entry name" value="D-ser_dehydrat-like_dom"/>
</dbReference>
<dbReference type="Pfam" id="PF14031">
    <property type="entry name" value="D-ser_dehydrat"/>
    <property type="match status" value="1"/>
</dbReference>
<dbReference type="InterPro" id="IPR051466">
    <property type="entry name" value="D-amino_acid_metab_enzyme"/>
</dbReference>
<accession>A0A963Z1J6</accession>
<comment type="similarity">
    <text evidence="1">Belongs to the DSD1 family.</text>
</comment>
<dbReference type="PANTHER" id="PTHR28004:SF2">
    <property type="entry name" value="D-SERINE DEHYDRATASE"/>
    <property type="match status" value="1"/>
</dbReference>
<sequence>MSDLASLDTPVPVIDLDIVERNLVRMQNYANAHGIALRPHIKTHKLPAFAKRAVELGAVGITCQKLGEAEVMAAAGLDDILISYPLVGAAKARRLVALTALATMRVAIDNPVALATLAQAARDAKAPIGVLVEFDSGQKRTGVVSVAEALTLIAQVKETPGLRFDGLMTYRSTPATASFIQAVKDAGVDLPIVSGGGTPGWDHTHEVAGLTEMRVGTYIYNDRMMVEAGAATLDDCALHVFATVISRPEENRAVIDCGSKTLSSDPMPGGKIPGFGLILDYPDAIIERLTEEHGMVDLSQCEDKPKIGDRLQILPNHVCVVTNLHNDVVVSRGGLVEGVWPVAARGLTR</sequence>
<dbReference type="Pfam" id="PF01168">
    <property type="entry name" value="Ala_racemase_N"/>
    <property type="match status" value="1"/>
</dbReference>
<evidence type="ECO:0000313" key="4">
    <source>
        <dbReference type="EMBL" id="MCB8881014.1"/>
    </source>
</evidence>